<organism evidence="10 11">
    <name type="scientific">Acetobacter tropicalis</name>
    <dbReference type="NCBI Taxonomy" id="104102"/>
    <lineage>
        <taxon>Bacteria</taxon>
        <taxon>Pseudomonadati</taxon>
        <taxon>Pseudomonadota</taxon>
        <taxon>Alphaproteobacteria</taxon>
        <taxon>Acetobacterales</taxon>
        <taxon>Acetobacteraceae</taxon>
        <taxon>Acetobacter</taxon>
    </lineage>
</organism>
<gene>
    <name evidence="10" type="ORF">AtDm6_2366</name>
</gene>
<evidence type="ECO:0000313" key="10">
    <source>
        <dbReference type="EMBL" id="KGB22355.1"/>
    </source>
</evidence>
<feature type="transmembrane region" description="Helical" evidence="8">
    <location>
        <begin position="25"/>
        <end position="45"/>
    </location>
</feature>
<keyword evidence="3" id="KW-0328">Glycosyltransferase</keyword>
<dbReference type="Pfam" id="PF13231">
    <property type="entry name" value="PMT_2"/>
    <property type="match status" value="1"/>
</dbReference>
<name>A0A094YJZ7_9PROT</name>
<feature type="transmembrane region" description="Helical" evidence="8">
    <location>
        <begin position="155"/>
        <end position="179"/>
    </location>
</feature>
<dbReference type="PATRIC" id="fig|104102.7.peg.2340"/>
<evidence type="ECO:0000256" key="8">
    <source>
        <dbReference type="SAM" id="Phobius"/>
    </source>
</evidence>
<dbReference type="GO" id="GO:0005886">
    <property type="term" value="C:plasma membrane"/>
    <property type="evidence" value="ECO:0007669"/>
    <property type="project" value="UniProtKB-SubCell"/>
</dbReference>
<evidence type="ECO:0000256" key="3">
    <source>
        <dbReference type="ARBA" id="ARBA00022676"/>
    </source>
</evidence>
<evidence type="ECO:0000256" key="7">
    <source>
        <dbReference type="ARBA" id="ARBA00023136"/>
    </source>
</evidence>
<feature type="transmembrane region" description="Helical" evidence="8">
    <location>
        <begin position="325"/>
        <end position="342"/>
    </location>
</feature>
<keyword evidence="2" id="KW-1003">Cell membrane</keyword>
<dbReference type="GO" id="GO:0009103">
    <property type="term" value="P:lipopolysaccharide biosynthetic process"/>
    <property type="evidence" value="ECO:0007669"/>
    <property type="project" value="UniProtKB-ARBA"/>
</dbReference>
<dbReference type="EMBL" id="JOKM01000079">
    <property type="protein sequence ID" value="KGB22355.1"/>
    <property type="molecule type" value="Genomic_DNA"/>
</dbReference>
<comment type="caution">
    <text evidence="10">The sequence shown here is derived from an EMBL/GenBank/DDBJ whole genome shotgun (WGS) entry which is preliminary data.</text>
</comment>
<reference evidence="10 11" key="1">
    <citation type="submission" date="2014-06" db="EMBL/GenBank/DDBJ databases">
        <title>Functional and comparative genomic analyses of the Drosophila gut microbiota identify candidate symbiosis factors.</title>
        <authorList>
            <person name="Newell P.D."/>
            <person name="Chaston J.M."/>
            <person name="Douglas A.E."/>
        </authorList>
    </citation>
    <scope>NUCLEOTIDE SEQUENCE [LARGE SCALE GENOMIC DNA]</scope>
    <source>
        <strain evidence="10 11">DmCS_006</strain>
    </source>
</reference>
<keyword evidence="7 8" id="KW-0472">Membrane</keyword>
<evidence type="ECO:0000256" key="4">
    <source>
        <dbReference type="ARBA" id="ARBA00022679"/>
    </source>
</evidence>
<feature type="transmembrane region" description="Helical" evidence="8">
    <location>
        <begin position="89"/>
        <end position="108"/>
    </location>
</feature>
<keyword evidence="5 8" id="KW-0812">Transmembrane</keyword>
<dbReference type="InterPro" id="IPR050297">
    <property type="entry name" value="LipidA_mod_glycosyltrf_83"/>
</dbReference>
<accession>A0A094YJZ7</accession>
<comment type="subcellular location">
    <subcellularLocation>
        <location evidence="1">Cell membrane</location>
        <topology evidence="1">Multi-pass membrane protein</topology>
    </subcellularLocation>
</comment>
<feature type="transmembrane region" description="Helical" evidence="8">
    <location>
        <begin position="349"/>
        <end position="367"/>
    </location>
</feature>
<dbReference type="RefSeq" id="WP_231551762.1">
    <property type="nucleotide sequence ID" value="NZ_JACAOJ010000003.1"/>
</dbReference>
<feature type="domain" description="Glycosyltransferase RgtA/B/C/D-like" evidence="9">
    <location>
        <begin position="68"/>
        <end position="238"/>
    </location>
</feature>
<dbReference type="PANTHER" id="PTHR33908">
    <property type="entry name" value="MANNOSYLTRANSFERASE YKCB-RELATED"/>
    <property type="match status" value="1"/>
</dbReference>
<proteinExistence type="predicted"/>
<keyword evidence="6 8" id="KW-1133">Transmembrane helix</keyword>
<evidence type="ECO:0000259" key="9">
    <source>
        <dbReference type="Pfam" id="PF13231"/>
    </source>
</evidence>
<feature type="transmembrane region" description="Helical" evidence="8">
    <location>
        <begin position="302"/>
        <end position="319"/>
    </location>
</feature>
<dbReference type="Proteomes" id="UP000029448">
    <property type="component" value="Unassembled WGS sequence"/>
</dbReference>
<feature type="transmembrane region" description="Helical" evidence="8">
    <location>
        <begin position="270"/>
        <end position="293"/>
    </location>
</feature>
<dbReference type="InterPro" id="IPR038731">
    <property type="entry name" value="RgtA/B/C-like"/>
</dbReference>
<sequence length="507" mass="55127">MELCRLLYRRLARVSFFPMHLKSPYYGWGLALLVLTAIRIVMGAVVPLTPDEAYYRLWALAPAAGYLDHPPMVAVFIKLGLLVAGDNACGVRFLGPLSAAVGTILLAMATRDWLQHLAGYSAKDAQRAGVRTAVLLNGTVALGVGTLLMTPDTPLLLFMTLMVWSLGRLCVTGNGAWWLLVGAAVGLGFDSKYTALLPAGGMGVWLLATQAGRGWLKTWWPWLGGAVAAVCVSPVVWWNATHHWASFMKQGGRTGDWHPARMLTYFSELVGGQVGLMSPGVFLFFIGGCVVLWKQRDSFSRLLLCMILVPLAVFVQHAVGARVQANWPVVLYPALAMAAALPRWRGWKVASGVGIALVALIVIQAVASPLKLSPHLDMTLRQMGGWPDFGRIVVAHVPADSVLIADEYGLAAELAFYAPVGRPVVAVEPRWSLFTFPKAACGEGYLIRSRRRHDMPDTALFTVLSQEQDLARERDGAVGERYALYHVRTQCDAAGHGQNAVLLPSRH</sequence>
<evidence type="ECO:0000256" key="2">
    <source>
        <dbReference type="ARBA" id="ARBA00022475"/>
    </source>
</evidence>
<feature type="transmembrane region" description="Helical" evidence="8">
    <location>
        <begin position="220"/>
        <end position="240"/>
    </location>
</feature>
<evidence type="ECO:0000256" key="5">
    <source>
        <dbReference type="ARBA" id="ARBA00022692"/>
    </source>
</evidence>
<dbReference type="PANTHER" id="PTHR33908:SF11">
    <property type="entry name" value="MEMBRANE PROTEIN"/>
    <property type="match status" value="1"/>
</dbReference>
<keyword evidence="4" id="KW-0808">Transferase</keyword>
<feature type="transmembrane region" description="Helical" evidence="8">
    <location>
        <begin position="128"/>
        <end position="148"/>
    </location>
</feature>
<keyword evidence="11" id="KW-1185">Reference proteome</keyword>
<protein>
    <recommendedName>
        <fullName evidence="9">Glycosyltransferase RgtA/B/C/D-like domain-containing protein</fullName>
    </recommendedName>
</protein>
<dbReference type="STRING" id="104102.AtDm6_2366"/>
<evidence type="ECO:0000256" key="1">
    <source>
        <dbReference type="ARBA" id="ARBA00004651"/>
    </source>
</evidence>
<dbReference type="GO" id="GO:0016763">
    <property type="term" value="F:pentosyltransferase activity"/>
    <property type="evidence" value="ECO:0007669"/>
    <property type="project" value="TreeGrafter"/>
</dbReference>
<evidence type="ECO:0000313" key="11">
    <source>
        <dbReference type="Proteomes" id="UP000029448"/>
    </source>
</evidence>
<dbReference type="GeneID" id="89479552"/>
<dbReference type="AlphaFoldDB" id="A0A094YJZ7"/>
<evidence type="ECO:0000256" key="6">
    <source>
        <dbReference type="ARBA" id="ARBA00022989"/>
    </source>
</evidence>